<dbReference type="Gene3D" id="3.40.50.300">
    <property type="entry name" value="P-loop containing nucleotide triphosphate hydrolases"/>
    <property type="match status" value="1"/>
</dbReference>
<proteinExistence type="predicted"/>
<sequence>MKIEYSRPSADSILNKIKYSSSDTNVFRIYLGAVPGTGKTYAMLEDGNYLLENGIDVSIGIIETHGRKETEKAIGKLPIIARKKIEYKNSVFDELDAEAIIARKPNIVLIDELAHNNIPGSKNIKRYQDAIDIFQSGVSVFTTLNIFHINSIAEKVEAELGIKVAERVPDYILNYVTEIINIDIPANELIKRLKEGKIYSKEKINIALENFFKLENLIILRELSLRKVADELSEQSADIDDLKTKNKLELKSNEKILVLISSNPDSARLLRIGSKLAGRLSSNFYALHINLRNRHKIGTVNKNYDKSLAKNISIAENMGASIFSFQADDIVQGVIDFVKNNNISHVVIGATNVKKNRITKFFYKSVVNKLIDALPDVSFHVVPTTSKKFTSNKLK</sequence>
<accession>A0A519BGZ1</accession>
<name>A0A519BGZ1_ACIG2</name>
<keyword evidence="2 5" id="KW-0418">Kinase</keyword>
<dbReference type="PANTHER" id="PTHR45569:SF1">
    <property type="entry name" value="SENSOR PROTEIN KDPD"/>
    <property type="match status" value="1"/>
</dbReference>
<dbReference type="InterPro" id="IPR052023">
    <property type="entry name" value="Histidine_kinase_KdpD"/>
</dbReference>
<evidence type="ECO:0000313" key="5">
    <source>
        <dbReference type="EMBL" id="RZD16536.1"/>
    </source>
</evidence>
<dbReference type="GO" id="GO:0000155">
    <property type="term" value="F:phosphorelay sensor kinase activity"/>
    <property type="evidence" value="ECO:0007669"/>
    <property type="project" value="InterPro"/>
</dbReference>
<dbReference type="SUPFAM" id="SSF52402">
    <property type="entry name" value="Adenine nucleotide alpha hydrolases-like"/>
    <property type="match status" value="1"/>
</dbReference>
<evidence type="ECO:0000256" key="1">
    <source>
        <dbReference type="ARBA" id="ARBA00022679"/>
    </source>
</evidence>
<dbReference type="InterPro" id="IPR027417">
    <property type="entry name" value="P-loop_NTPase"/>
</dbReference>
<feature type="domain" description="Signal transduction histidine kinase osmosensitive K+ channel sensor N-terminal" evidence="4">
    <location>
        <begin position="27"/>
        <end position="231"/>
    </location>
</feature>
<reference evidence="5 6" key="1">
    <citation type="journal article" date="2019" name="ISME J.">
        <title>Insights into ecological role of a new deltaproteobacterial order Candidatus Acidulodesulfobacterales by metagenomics and metatranscriptomics.</title>
        <authorList>
            <person name="Tan S."/>
            <person name="Liu J."/>
            <person name="Fang Y."/>
            <person name="Hedlund B.P."/>
            <person name="Lian Z.H."/>
            <person name="Huang L.Y."/>
            <person name="Li J.T."/>
            <person name="Huang L.N."/>
            <person name="Li W.J."/>
            <person name="Jiang H.C."/>
            <person name="Dong H.L."/>
            <person name="Shu W.S."/>
        </authorList>
    </citation>
    <scope>NUCLEOTIDE SEQUENCE [LARGE SCALE GENOMIC DNA]</scope>
    <source>
        <strain evidence="5">AP2</strain>
    </source>
</reference>
<dbReference type="InterPro" id="IPR003852">
    <property type="entry name" value="Sig_transdc_His_kinase_KdpD_N"/>
</dbReference>
<keyword evidence="1" id="KW-0808">Transferase</keyword>
<evidence type="ECO:0000313" key="6">
    <source>
        <dbReference type="Proteomes" id="UP000316562"/>
    </source>
</evidence>
<organism evidence="5 6">
    <name type="scientific">Acididesulfobacter guangdongensis</name>
    <dbReference type="NCBI Taxonomy" id="2597225"/>
    <lineage>
        <taxon>Bacteria</taxon>
        <taxon>Deltaproteobacteria</taxon>
        <taxon>Candidatus Acidulodesulfobacterales</taxon>
        <taxon>Candidatus Acididesulfobacter</taxon>
    </lineage>
</organism>
<dbReference type="Gene3D" id="3.40.50.620">
    <property type="entry name" value="HUPs"/>
    <property type="match status" value="1"/>
</dbReference>
<dbReference type="Proteomes" id="UP000316562">
    <property type="component" value="Unassembled WGS sequence"/>
</dbReference>
<gene>
    <name evidence="5" type="ORF">EVJ46_05865</name>
</gene>
<dbReference type="AlphaFoldDB" id="A0A519BGZ1"/>
<protein>
    <submittedName>
        <fullName evidence="5">Sensor histidine kinase KdpD</fullName>
    </submittedName>
</protein>
<evidence type="ECO:0000256" key="2">
    <source>
        <dbReference type="ARBA" id="ARBA00022777"/>
    </source>
</evidence>
<comment type="caution">
    <text evidence="5">The sequence shown here is derived from an EMBL/GenBank/DDBJ whole genome shotgun (WGS) entry which is preliminary data.</text>
</comment>
<keyword evidence="3" id="KW-0902">Two-component regulatory system</keyword>
<dbReference type="EMBL" id="SGBC01000002">
    <property type="protein sequence ID" value="RZD16536.1"/>
    <property type="molecule type" value="Genomic_DNA"/>
</dbReference>
<dbReference type="InterPro" id="IPR014729">
    <property type="entry name" value="Rossmann-like_a/b/a_fold"/>
</dbReference>
<dbReference type="PANTHER" id="PTHR45569">
    <property type="entry name" value="SENSOR PROTEIN KDPD"/>
    <property type="match status" value="1"/>
</dbReference>
<evidence type="ECO:0000259" key="4">
    <source>
        <dbReference type="Pfam" id="PF02702"/>
    </source>
</evidence>
<evidence type="ECO:0000256" key="3">
    <source>
        <dbReference type="ARBA" id="ARBA00023012"/>
    </source>
</evidence>
<dbReference type="Pfam" id="PF02702">
    <property type="entry name" value="KdpD"/>
    <property type="match status" value="1"/>
</dbReference>
<dbReference type="GO" id="GO:0005886">
    <property type="term" value="C:plasma membrane"/>
    <property type="evidence" value="ECO:0007669"/>
    <property type="project" value="TreeGrafter"/>
</dbReference>